<reference evidence="1 3" key="1">
    <citation type="journal article" date="2011" name="Nature">
        <title>The Medicago genome provides insight into the evolution of rhizobial symbioses.</title>
        <authorList>
            <person name="Young N.D."/>
            <person name="Debelle F."/>
            <person name="Oldroyd G.E."/>
            <person name="Geurts R."/>
            <person name="Cannon S.B."/>
            <person name="Udvardi M.K."/>
            <person name="Benedito V.A."/>
            <person name="Mayer K.F."/>
            <person name="Gouzy J."/>
            <person name="Schoof H."/>
            <person name="Van de Peer Y."/>
            <person name="Proost S."/>
            <person name="Cook D.R."/>
            <person name="Meyers B.C."/>
            <person name="Spannagl M."/>
            <person name="Cheung F."/>
            <person name="De Mita S."/>
            <person name="Krishnakumar V."/>
            <person name="Gundlach H."/>
            <person name="Zhou S."/>
            <person name="Mudge J."/>
            <person name="Bharti A.K."/>
            <person name="Murray J.D."/>
            <person name="Naoumkina M.A."/>
            <person name="Rosen B."/>
            <person name="Silverstein K.A."/>
            <person name="Tang H."/>
            <person name="Rombauts S."/>
            <person name="Zhao P.X."/>
            <person name="Zhou P."/>
            <person name="Barbe V."/>
            <person name="Bardou P."/>
            <person name="Bechner M."/>
            <person name="Bellec A."/>
            <person name="Berger A."/>
            <person name="Berges H."/>
            <person name="Bidwell S."/>
            <person name="Bisseling T."/>
            <person name="Choisne N."/>
            <person name="Couloux A."/>
            <person name="Denny R."/>
            <person name="Deshpande S."/>
            <person name="Dai X."/>
            <person name="Doyle J.J."/>
            <person name="Dudez A.M."/>
            <person name="Farmer A.D."/>
            <person name="Fouteau S."/>
            <person name="Franken C."/>
            <person name="Gibelin C."/>
            <person name="Gish J."/>
            <person name="Goldstein S."/>
            <person name="Gonzalez A.J."/>
            <person name="Green P.J."/>
            <person name="Hallab A."/>
            <person name="Hartog M."/>
            <person name="Hua A."/>
            <person name="Humphray S.J."/>
            <person name="Jeong D.H."/>
            <person name="Jing Y."/>
            <person name="Jocker A."/>
            <person name="Kenton S.M."/>
            <person name="Kim D.J."/>
            <person name="Klee K."/>
            <person name="Lai H."/>
            <person name="Lang C."/>
            <person name="Lin S."/>
            <person name="Macmil S.L."/>
            <person name="Magdelenat G."/>
            <person name="Matthews L."/>
            <person name="McCorrison J."/>
            <person name="Monaghan E.L."/>
            <person name="Mun J.H."/>
            <person name="Najar F.Z."/>
            <person name="Nicholson C."/>
            <person name="Noirot C."/>
            <person name="O'Bleness M."/>
            <person name="Paule C.R."/>
            <person name="Poulain J."/>
            <person name="Prion F."/>
            <person name="Qin B."/>
            <person name="Qu C."/>
            <person name="Retzel E.F."/>
            <person name="Riddle C."/>
            <person name="Sallet E."/>
            <person name="Samain S."/>
            <person name="Samson N."/>
            <person name="Sanders I."/>
            <person name="Saurat O."/>
            <person name="Scarpelli C."/>
            <person name="Schiex T."/>
            <person name="Segurens B."/>
            <person name="Severin A.J."/>
            <person name="Sherrier D.J."/>
            <person name="Shi R."/>
            <person name="Sims S."/>
            <person name="Singer S.R."/>
            <person name="Sinharoy S."/>
            <person name="Sterck L."/>
            <person name="Viollet A."/>
            <person name="Wang B.B."/>
            <person name="Wang K."/>
            <person name="Wang M."/>
            <person name="Wang X."/>
            <person name="Warfsmann J."/>
            <person name="Weissenbach J."/>
            <person name="White D.D."/>
            <person name="White J.D."/>
            <person name="Wiley G.B."/>
            <person name="Wincker P."/>
            <person name="Xing Y."/>
            <person name="Yang L."/>
            <person name="Yao Z."/>
            <person name="Ying F."/>
            <person name="Zhai J."/>
            <person name="Zhou L."/>
            <person name="Zuber A."/>
            <person name="Denarie J."/>
            <person name="Dixon R.A."/>
            <person name="May G.D."/>
            <person name="Schwartz D.C."/>
            <person name="Rogers J."/>
            <person name="Quetier F."/>
            <person name="Town C.D."/>
            <person name="Roe B.A."/>
        </authorList>
    </citation>
    <scope>NUCLEOTIDE SEQUENCE [LARGE SCALE GENOMIC DNA]</scope>
    <source>
        <strain evidence="1">A17</strain>
        <strain evidence="2 3">cv. Jemalong A17</strain>
    </source>
</reference>
<evidence type="ECO:0000313" key="2">
    <source>
        <dbReference type="EnsemblPlants" id="AES76726"/>
    </source>
</evidence>
<dbReference type="HOGENOM" id="CLU_2389558_0_0_1"/>
<keyword evidence="1" id="KW-0472">Membrane</keyword>
<reference evidence="1 3" key="2">
    <citation type="journal article" date="2014" name="BMC Genomics">
        <title>An improved genome release (version Mt4.0) for the model legume Medicago truncatula.</title>
        <authorList>
            <person name="Tang H."/>
            <person name="Krishnakumar V."/>
            <person name="Bidwell S."/>
            <person name="Rosen B."/>
            <person name="Chan A."/>
            <person name="Zhou S."/>
            <person name="Gentzbittel L."/>
            <person name="Childs K.L."/>
            <person name="Yandell M."/>
            <person name="Gundlach H."/>
            <person name="Mayer K.F."/>
            <person name="Schwartz D.C."/>
            <person name="Town C.D."/>
        </authorList>
    </citation>
    <scope>GENOME REANNOTATION</scope>
    <source>
        <strain evidence="2 3">cv. Jemalong A17</strain>
    </source>
</reference>
<dbReference type="Proteomes" id="UP000002051">
    <property type="component" value="Chromosome 6"/>
</dbReference>
<keyword evidence="1" id="KW-0812">Transmembrane</keyword>
<keyword evidence="3" id="KW-1185">Reference proteome</keyword>
<evidence type="ECO:0000313" key="3">
    <source>
        <dbReference type="Proteomes" id="UP000002051"/>
    </source>
</evidence>
<dbReference type="EMBL" id="CM001222">
    <property type="protein sequence ID" value="AES76726.1"/>
    <property type="molecule type" value="Genomic_DNA"/>
</dbReference>
<dbReference type="AlphaFoldDB" id="G7KNH2"/>
<gene>
    <name evidence="1" type="ordered locus">MTR_6g086210</name>
</gene>
<organism evidence="1 3">
    <name type="scientific">Medicago truncatula</name>
    <name type="common">Barrel medic</name>
    <name type="synonym">Medicago tribuloides</name>
    <dbReference type="NCBI Taxonomy" id="3880"/>
    <lineage>
        <taxon>Eukaryota</taxon>
        <taxon>Viridiplantae</taxon>
        <taxon>Streptophyta</taxon>
        <taxon>Embryophyta</taxon>
        <taxon>Tracheophyta</taxon>
        <taxon>Spermatophyta</taxon>
        <taxon>Magnoliopsida</taxon>
        <taxon>eudicotyledons</taxon>
        <taxon>Gunneridae</taxon>
        <taxon>Pentapetalae</taxon>
        <taxon>rosids</taxon>
        <taxon>fabids</taxon>
        <taxon>Fabales</taxon>
        <taxon>Fabaceae</taxon>
        <taxon>Papilionoideae</taxon>
        <taxon>50 kb inversion clade</taxon>
        <taxon>NPAAA clade</taxon>
        <taxon>Hologalegina</taxon>
        <taxon>IRL clade</taxon>
        <taxon>Trifolieae</taxon>
        <taxon>Medicago</taxon>
    </lineage>
</organism>
<reference evidence="2" key="3">
    <citation type="submission" date="2015-04" db="UniProtKB">
        <authorList>
            <consortium name="EnsemblPlants"/>
        </authorList>
    </citation>
    <scope>IDENTIFICATION</scope>
    <source>
        <strain evidence="2">cv. Jemalong A17</strain>
    </source>
</reference>
<dbReference type="EnsemblPlants" id="AES76726">
    <property type="protein sequence ID" value="AES76726"/>
    <property type="gene ID" value="MTR_6g086210"/>
</dbReference>
<name>G7KNH2_MEDTR</name>
<proteinExistence type="predicted"/>
<protein>
    <submittedName>
        <fullName evidence="1">Transmembrane protein, putative</fullName>
    </submittedName>
</protein>
<accession>G7KNH2</accession>
<evidence type="ECO:0000313" key="1">
    <source>
        <dbReference type="EMBL" id="AES76726.1"/>
    </source>
</evidence>
<dbReference type="PaxDb" id="3880-AES76726"/>
<sequence>MCHTLFTKHLLSPPPAAPLAPVGACCTCALLAQRNRATRTYACRFNIVEWFQHLSLPHHHSTIFNTLLEQNHMLKVAFNTTIGHGLRRIDVNYI</sequence>